<dbReference type="InterPro" id="IPR045281">
    <property type="entry name" value="CONSTANS-like"/>
</dbReference>
<organism evidence="5">
    <name type="scientific">Heterosigma akashiwo</name>
    <name type="common">Chromophytic alga</name>
    <name type="synonym">Heterosigma carterae</name>
    <dbReference type="NCBI Taxonomy" id="2829"/>
    <lineage>
        <taxon>Eukaryota</taxon>
        <taxon>Sar</taxon>
        <taxon>Stramenopiles</taxon>
        <taxon>Ochrophyta</taxon>
        <taxon>Raphidophyceae</taxon>
        <taxon>Chattonellales</taxon>
        <taxon>Chattonellaceae</taxon>
        <taxon>Heterosigma</taxon>
    </lineage>
</organism>
<sequence length="523" mass="59654">MTLHMVNSTQPVESRGEEVDTALTLLALGGGGDRQQERQQQSLRRDDTTGHVMQVEHTKPTVACTESSPMRVIHRSMSVDLSQTSYPRLAPVLYSHPYHPSGSHLETFEMTRSNPSPQYVPVIRSGRRRASIDSYQYHQDEALRRSSLGRFVSPRIAYVSDRDLDNFWHYDRNSTDQQYRTPPASLVLVTHERPTHLISHPAEIEAEQRQLHHYVPVPIPPPADVMLRHYDNEVDSHHQRMVFKQQYNHFHPSIESSPTVWHQAVRHDDTSESTAAAEREKKMTLPSSSDKRSGDAEAVKQKDRQVVTVGSRCSAEERKKKIARYLEKKKRRAWSKKVTYRIRKSFADSRLRVKGRFITKVEESKQQKMQVEENEDANTNRGTSSGDDGGVLSVVLHNNHTSSRRHMPDASRRRISDDEETDNNSNHYFAEAYPPAQTSTHLSKNLFIIDDASSEDADDIAAIDDGRNDKGTADATLDDSQHLRHQVENSKSGGTSSPPKQQQLLNNLVPTCQHHLQEHHHHQ</sequence>
<keyword evidence="2" id="KW-0539">Nucleus</keyword>
<evidence type="ECO:0000256" key="3">
    <source>
        <dbReference type="SAM" id="MobiDB-lite"/>
    </source>
</evidence>
<evidence type="ECO:0000256" key="1">
    <source>
        <dbReference type="ARBA" id="ARBA00004123"/>
    </source>
</evidence>
<evidence type="ECO:0000256" key="2">
    <source>
        <dbReference type="ARBA" id="ARBA00023242"/>
    </source>
</evidence>
<feature type="region of interest" description="Disordered" evidence="3">
    <location>
        <begin position="464"/>
        <end position="503"/>
    </location>
</feature>
<gene>
    <name evidence="5" type="ORF">HAKA00212_LOCUS26975</name>
</gene>
<proteinExistence type="predicted"/>
<dbReference type="EMBL" id="HBIU01062707">
    <property type="protein sequence ID" value="CAE0655728.1"/>
    <property type="molecule type" value="Transcribed_RNA"/>
</dbReference>
<feature type="compositionally biased region" description="Basic and acidic residues" evidence="3">
    <location>
        <begin position="277"/>
        <end position="305"/>
    </location>
</feature>
<feature type="domain" description="CCT" evidence="4">
    <location>
        <begin position="318"/>
        <end position="360"/>
    </location>
</feature>
<dbReference type="InterPro" id="IPR010402">
    <property type="entry name" value="CCT_domain"/>
</dbReference>
<feature type="compositionally biased region" description="Polar residues" evidence="3">
    <location>
        <begin position="377"/>
        <end position="386"/>
    </location>
</feature>
<feature type="compositionally biased region" description="Basic and acidic residues" evidence="3">
    <location>
        <begin position="406"/>
        <end position="416"/>
    </location>
</feature>
<feature type="compositionally biased region" description="Polar residues" evidence="3">
    <location>
        <begin position="489"/>
        <end position="503"/>
    </location>
</feature>
<dbReference type="PROSITE" id="PS51017">
    <property type="entry name" value="CCT"/>
    <property type="match status" value="1"/>
</dbReference>
<feature type="region of interest" description="Disordered" evidence="3">
    <location>
        <begin position="362"/>
        <end position="429"/>
    </location>
</feature>
<dbReference type="PANTHER" id="PTHR31319">
    <property type="entry name" value="ZINC FINGER PROTEIN CONSTANS-LIKE 4"/>
    <property type="match status" value="1"/>
</dbReference>
<dbReference type="PANTHER" id="PTHR31319:SF77">
    <property type="entry name" value="ZINC FINGER PROTEIN CONSTANS-LIKE 4"/>
    <property type="match status" value="1"/>
</dbReference>
<evidence type="ECO:0000259" key="4">
    <source>
        <dbReference type="PROSITE" id="PS51017"/>
    </source>
</evidence>
<accession>A0A7S4DL43</accession>
<dbReference type="Pfam" id="PF06203">
    <property type="entry name" value="CCT"/>
    <property type="match status" value="1"/>
</dbReference>
<dbReference type="GO" id="GO:0005634">
    <property type="term" value="C:nucleus"/>
    <property type="evidence" value="ECO:0007669"/>
    <property type="project" value="UniProtKB-SubCell"/>
</dbReference>
<reference evidence="5" key="1">
    <citation type="submission" date="2021-01" db="EMBL/GenBank/DDBJ databases">
        <authorList>
            <person name="Corre E."/>
            <person name="Pelletier E."/>
            <person name="Niang G."/>
            <person name="Scheremetjew M."/>
            <person name="Finn R."/>
            <person name="Kale V."/>
            <person name="Holt S."/>
            <person name="Cochrane G."/>
            <person name="Meng A."/>
            <person name="Brown T."/>
            <person name="Cohen L."/>
        </authorList>
    </citation>
    <scope>NUCLEOTIDE SEQUENCE</scope>
    <source>
        <strain evidence="5">CCMP3107</strain>
    </source>
</reference>
<feature type="compositionally biased region" description="Basic and acidic residues" evidence="3">
    <location>
        <begin position="479"/>
        <end position="488"/>
    </location>
</feature>
<evidence type="ECO:0000313" key="5">
    <source>
        <dbReference type="EMBL" id="CAE0655728.1"/>
    </source>
</evidence>
<feature type="region of interest" description="Disordered" evidence="3">
    <location>
        <begin position="258"/>
        <end position="305"/>
    </location>
</feature>
<comment type="subcellular location">
    <subcellularLocation>
        <location evidence="1">Nucleus</location>
    </subcellularLocation>
</comment>
<name>A0A7S4DL43_HETAK</name>
<protein>
    <recommendedName>
        <fullName evidence="4">CCT domain-containing protein</fullName>
    </recommendedName>
</protein>
<dbReference type="AlphaFoldDB" id="A0A7S4DL43"/>
<feature type="region of interest" description="Disordered" evidence="3">
    <location>
        <begin position="28"/>
        <end position="49"/>
    </location>
</feature>